<dbReference type="Gene3D" id="1.25.40.10">
    <property type="entry name" value="Tetratricopeptide repeat domain"/>
    <property type="match status" value="2"/>
</dbReference>
<evidence type="ECO:0000259" key="5">
    <source>
        <dbReference type="Pfam" id="PF05154"/>
    </source>
</evidence>
<keyword evidence="4" id="KW-0472">Membrane</keyword>
<gene>
    <name evidence="6" type="ORF">EV700_2780</name>
</gene>
<dbReference type="PANTHER" id="PTHR21016">
    <property type="entry name" value="BETA-AMYLOID BINDING PROTEIN-RELATED"/>
    <property type="match status" value="1"/>
</dbReference>
<dbReference type="AlphaFoldDB" id="A0A4Q7YKL2"/>
<comment type="subcellular location">
    <subcellularLocation>
        <location evidence="1">Membrane</location>
        <topology evidence="1">Multi-pass membrane protein</topology>
    </subcellularLocation>
</comment>
<dbReference type="InterPro" id="IPR019734">
    <property type="entry name" value="TPR_rpt"/>
</dbReference>
<comment type="caution">
    <text evidence="6">The sequence shown here is derived from an EMBL/GenBank/DDBJ whole genome shotgun (WGS) entry which is preliminary data.</text>
</comment>
<keyword evidence="3" id="KW-1133">Transmembrane helix</keyword>
<dbReference type="InterPro" id="IPR007829">
    <property type="entry name" value="TM2"/>
</dbReference>
<organism evidence="6 7">
    <name type="scientific">Fluviicoccus keumensis</name>
    <dbReference type="NCBI Taxonomy" id="1435465"/>
    <lineage>
        <taxon>Bacteria</taxon>
        <taxon>Pseudomonadati</taxon>
        <taxon>Pseudomonadota</taxon>
        <taxon>Gammaproteobacteria</taxon>
        <taxon>Moraxellales</taxon>
        <taxon>Moraxellaceae</taxon>
        <taxon>Fluviicoccus</taxon>
    </lineage>
</organism>
<dbReference type="Pfam" id="PF13181">
    <property type="entry name" value="TPR_8"/>
    <property type="match status" value="1"/>
</dbReference>
<dbReference type="Proteomes" id="UP000292423">
    <property type="component" value="Unassembled WGS sequence"/>
</dbReference>
<name>A0A4Q7YKL2_9GAMM</name>
<reference evidence="6 7" key="1">
    <citation type="submission" date="2019-02" db="EMBL/GenBank/DDBJ databases">
        <title>Genomic Encyclopedia of Type Strains, Phase IV (KMG-IV): sequencing the most valuable type-strain genomes for metagenomic binning, comparative biology and taxonomic classification.</title>
        <authorList>
            <person name="Goeker M."/>
        </authorList>
    </citation>
    <scope>NUCLEOTIDE SEQUENCE [LARGE SCALE GENOMIC DNA]</scope>
    <source>
        <strain evidence="6 7">DSM 105135</strain>
    </source>
</reference>
<dbReference type="Pfam" id="PF13424">
    <property type="entry name" value="TPR_12"/>
    <property type="match status" value="1"/>
</dbReference>
<dbReference type="Pfam" id="PF05154">
    <property type="entry name" value="TM2"/>
    <property type="match status" value="1"/>
</dbReference>
<dbReference type="PANTHER" id="PTHR21016:SF25">
    <property type="entry name" value="TM2 DOMAIN-CONTAINING PROTEIN DDB_G0277895-RELATED"/>
    <property type="match status" value="1"/>
</dbReference>
<evidence type="ECO:0000256" key="1">
    <source>
        <dbReference type="ARBA" id="ARBA00004141"/>
    </source>
</evidence>
<dbReference type="InterPro" id="IPR050932">
    <property type="entry name" value="TM2D1-3-like"/>
</dbReference>
<dbReference type="SUPFAM" id="SSF48452">
    <property type="entry name" value="TPR-like"/>
    <property type="match status" value="2"/>
</dbReference>
<sequence length="391" mass="42155">MRSRFLIFKERNTHVSTANTPPSKSTAYLLWFFLGGLGAHRFYTGRKGSGIAMMLLGLSSAGAQGKIILISLPLALWWFVDAFLIPGMVRDAAANVEEVDPGINPDDVAEIQRLRDQYQGAAEHGDTSGALMASLKLLGLLEQVYGQESVDVAEVLFDRAELLRRQGRLSEALSTAERTLAILRNAGNRLGEAACLNMLGELHAGLKHQVEALACHEAGLALLAGDPAAKGSALYVHLLNNLAVLHDRDDRPDQALGLLEQASALLGKLPADEAGLKATVLCTHANVLRDLKRFEQADGYYERALLLARKAPANAVALEADFRDERAQMYRMMGRMDEAEQELAQAKSLRGGLHVVREDDAAPTPAVAPGPVLNESGMIEFSGSAAKKTAD</sequence>
<accession>A0A4Q7YKL2</accession>
<dbReference type="GO" id="GO:0016020">
    <property type="term" value="C:membrane"/>
    <property type="evidence" value="ECO:0007669"/>
    <property type="project" value="UniProtKB-SubCell"/>
</dbReference>
<keyword evidence="2" id="KW-0812">Transmembrane</keyword>
<evidence type="ECO:0000256" key="4">
    <source>
        <dbReference type="ARBA" id="ARBA00023136"/>
    </source>
</evidence>
<dbReference type="OrthoDB" id="9816361at2"/>
<dbReference type="SMART" id="SM00028">
    <property type="entry name" value="TPR"/>
    <property type="match status" value="5"/>
</dbReference>
<dbReference type="EMBL" id="SHKX01000014">
    <property type="protein sequence ID" value="RZU38202.1"/>
    <property type="molecule type" value="Genomic_DNA"/>
</dbReference>
<evidence type="ECO:0000313" key="6">
    <source>
        <dbReference type="EMBL" id="RZU38202.1"/>
    </source>
</evidence>
<protein>
    <submittedName>
        <fullName evidence="6">Tetratricopeptide repeat protein</fullName>
    </submittedName>
</protein>
<keyword evidence="7" id="KW-1185">Reference proteome</keyword>
<dbReference type="InterPro" id="IPR011990">
    <property type="entry name" value="TPR-like_helical_dom_sf"/>
</dbReference>
<evidence type="ECO:0000313" key="7">
    <source>
        <dbReference type="Proteomes" id="UP000292423"/>
    </source>
</evidence>
<evidence type="ECO:0000256" key="3">
    <source>
        <dbReference type="ARBA" id="ARBA00022989"/>
    </source>
</evidence>
<feature type="domain" description="TM2" evidence="5">
    <location>
        <begin position="23"/>
        <end position="82"/>
    </location>
</feature>
<proteinExistence type="predicted"/>
<evidence type="ECO:0000256" key="2">
    <source>
        <dbReference type="ARBA" id="ARBA00022692"/>
    </source>
</evidence>